<dbReference type="GO" id="GO:0005737">
    <property type="term" value="C:cytoplasm"/>
    <property type="evidence" value="ECO:0007669"/>
    <property type="project" value="UniProtKB-SubCell"/>
</dbReference>
<keyword evidence="1 6" id="KW-0436">Ligase</keyword>
<dbReference type="HOGENOM" id="CLU_053500_0_0_7"/>
<comment type="subcellular location">
    <subcellularLocation>
        <location evidence="6">Cytoplasm</location>
    </subcellularLocation>
</comment>
<dbReference type="NCBIfam" id="TIGR02432">
    <property type="entry name" value="lysidine_TilS_N"/>
    <property type="match status" value="1"/>
</dbReference>
<sequence>MKNSPTDRLLGYSVTRLLINKNNLLAFSHGLDSTALYHLLKESDIPFDIALVNYGVRPEAEEEEAAARELARRDKRRIFVAHAPGFRSNFEAEARRFRYDFFESLIDEHGYENLLTAHQLNDRLEWMMMRLIRGAGTVELAGMEAVAKRFTASGTPYRLIRPLLETPKYELEHYLRSRGVEWFEDSSNASDTYERNRLRPLLEPLVRRHASGIARSFDYLAEDAAYLRRGYRELYREKLLRILQVSVPSLIPLATAETLKKLSYLPSYKERELLRQHSSLVLGRRWAVERRGDLLFIAPYHDDVTMEKAFRERCRLLNIPPKIRPYLSLQGIEPEHLPLPSAEG</sequence>
<dbReference type="STRING" id="749222.Nitsa_2057"/>
<dbReference type="KEGG" id="nsa:Nitsa_2057"/>
<dbReference type="PANTHER" id="PTHR43033">
    <property type="entry name" value="TRNA(ILE)-LYSIDINE SYNTHASE-RELATED"/>
    <property type="match status" value="1"/>
</dbReference>
<name>E6X385_NITSE</name>
<keyword evidence="9" id="KW-1185">Reference proteome</keyword>
<dbReference type="EMBL" id="CP002452">
    <property type="protein sequence ID" value="ADV47298.1"/>
    <property type="molecule type" value="Genomic_DNA"/>
</dbReference>
<evidence type="ECO:0000313" key="9">
    <source>
        <dbReference type="Proteomes" id="UP000008633"/>
    </source>
</evidence>
<comment type="catalytic activity">
    <reaction evidence="5 6">
        <text>cytidine(34) in tRNA(Ile2) + L-lysine + ATP = lysidine(34) in tRNA(Ile2) + AMP + diphosphate + H(+)</text>
        <dbReference type="Rhea" id="RHEA:43744"/>
        <dbReference type="Rhea" id="RHEA-COMP:10625"/>
        <dbReference type="Rhea" id="RHEA-COMP:10670"/>
        <dbReference type="ChEBI" id="CHEBI:15378"/>
        <dbReference type="ChEBI" id="CHEBI:30616"/>
        <dbReference type="ChEBI" id="CHEBI:32551"/>
        <dbReference type="ChEBI" id="CHEBI:33019"/>
        <dbReference type="ChEBI" id="CHEBI:82748"/>
        <dbReference type="ChEBI" id="CHEBI:83665"/>
        <dbReference type="ChEBI" id="CHEBI:456215"/>
        <dbReference type="EC" id="6.3.4.19"/>
    </reaction>
</comment>
<dbReference type="InterPro" id="IPR014729">
    <property type="entry name" value="Rossmann-like_a/b/a_fold"/>
</dbReference>
<reference evidence="9" key="2">
    <citation type="submission" date="2011-01" db="EMBL/GenBank/DDBJ databases">
        <title>The complete genome of Nitratifractor salsuginis DSM 16511.</title>
        <authorList>
            <consortium name="US DOE Joint Genome Institute (JGI-PGF)"/>
            <person name="Lucas S."/>
            <person name="Copeland A."/>
            <person name="Lapidus A."/>
            <person name="Bruce D."/>
            <person name="Goodwin L."/>
            <person name="Pitluck S."/>
            <person name="Kyrpides N."/>
            <person name="Mavromatis K."/>
            <person name="Ivanova N."/>
            <person name="Mikhailova N."/>
            <person name="Zeytun A."/>
            <person name="Detter J.C."/>
            <person name="Tapia R."/>
            <person name="Han C."/>
            <person name="Land M."/>
            <person name="Hauser L."/>
            <person name="Markowitz V."/>
            <person name="Cheng J.-F."/>
            <person name="Hugenholtz P."/>
            <person name="Woyke T."/>
            <person name="Wu D."/>
            <person name="Tindall B."/>
            <person name="Schuetze A."/>
            <person name="Brambilla E."/>
            <person name="Klenk H.-P."/>
            <person name="Eisen J.A."/>
        </authorList>
    </citation>
    <scope>NUCLEOTIDE SEQUENCE [LARGE SCALE GENOMIC DNA]</scope>
    <source>
        <strain evidence="9">DSM 16511 / JCM 12458 / E9I37-1</strain>
    </source>
</reference>
<dbReference type="InterPro" id="IPR011063">
    <property type="entry name" value="TilS/TtcA_N"/>
</dbReference>
<accession>E6X385</accession>
<comment type="function">
    <text evidence="6">Ligates lysine onto the cytidine present at position 34 of the AUA codon-specific tRNA(Ile) that contains the anticodon CAU, in an ATP-dependent manner. Cytidine is converted to lysidine, thus changing the amino acid specificity of the tRNA from methionine to isoleucine.</text>
</comment>
<dbReference type="InterPro" id="IPR012795">
    <property type="entry name" value="tRNA_Ile_lys_synt_N"/>
</dbReference>
<organism evidence="8 9">
    <name type="scientific">Nitratifractor salsuginis (strain DSM 16511 / JCM 12458 / E9I37-1)</name>
    <dbReference type="NCBI Taxonomy" id="749222"/>
    <lineage>
        <taxon>Bacteria</taxon>
        <taxon>Pseudomonadati</taxon>
        <taxon>Campylobacterota</taxon>
        <taxon>Epsilonproteobacteria</taxon>
        <taxon>Campylobacterales</taxon>
        <taxon>Sulfurovaceae</taxon>
        <taxon>Nitratifractor</taxon>
    </lineage>
</organism>
<keyword evidence="4" id="KW-0067">ATP-binding</keyword>
<evidence type="ECO:0000256" key="2">
    <source>
        <dbReference type="ARBA" id="ARBA00022694"/>
    </source>
</evidence>
<dbReference type="eggNOG" id="COG0037">
    <property type="taxonomic scope" value="Bacteria"/>
</dbReference>
<comment type="caution">
    <text evidence="6">Lacks conserved residue(s) required for the propagation of feature annotation.</text>
</comment>
<comment type="similarity">
    <text evidence="6">Belongs to the tRNA(Ile)-lysidine synthase family.</text>
</comment>
<evidence type="ECO:0000256" key="6">
    <source>
        <dbReference type="HAMAP-Rule" id="MF_01161"/>
    </source>
</evidence>
<keyword evidence="6" id="KW-0963">Cytoplasm</keyword>
<evidence type="ECO:0000256" key="3">
    <source>
        <dbReference type="ARBA" id="ARBA00022741"/>
    </source>
</evidence>
<reference evidence="8 9" key="1">
    <citation type="journal article" date="2011" name="Stand. Genomic Sci.">
        <title>Complete genome sequence of Nitratifractor salsuginis type strain (E9I37-1).</title>
        <authorList>
            <person name="Anderson I."/>
            <person name="Sikorski J."/>
            <person name="Zeytun A."/>
            <person name="Nolan M."/>
            <person name="Lapidus A."/>
            <person name="Lucas S."/>
            <person name="Hammon N."/>
            <person name="Deshpande S."/>
            <person name="Cheng J.F."/>
            <person name="Tapia R."/>
            <person name="Han C."/>
            <person name="Goodwin L."/>
            <person name="Pitluck S."/>
            <person name="Liolios K."/>
            <person name="Pagani I."/>
            <person name="Ivanova N."/>
            <person name="Huntemann M."/>
            <person name="Mavromatis K."/>
            <person name="Ovchinikova G."/>
            <person name="Pati A."/>
            <person name="Chen A."/>
            <person name="Palaniappan K."/>
            <person name="Land M."/>
            <person name="Hauser L."/>
            <person name="Brambilla E.M."/>
            <person name="Ngatchou-Djao O.D."/>
            <person name="Rohde M."/>
            <person name="Tindall B.J."/>
            <person name="Goker M."/>
            <person name="Detter J.C."/>
            <person name="Woyke T."/>
            <person name="Bristow J."/>
            <person name="Eisen J.A."/>
            <person name="Markowitz V."/>
            <person name="Hugenholtz P."/>
            <person name="Klenk H.P."/>
            <person name="Kyrpides N.C."/>
        </authorList>
    </citation>
    <scope>NUCLEOTIDE SEQUENCE [LARGE SCALE GENOMIC DNA]</scope>
    <source>
        <strain evidence="9">DSM 16511 / JCM 12458 / E9I37-1</strain>
    </source>
</reference>
<protein>
    <recommendedName>
        <fullName evidence="6">tRNA(Ile)-lysidine synthase</fullName>
        <ecNumber evidence="6">6.3.4.19</ecNumber>
    </recommendedName>
    <alternativeName>
        <fullName evidence="6">tRNA(Ile)-2-lysyl-cytidine synthase</fullName>
    </alternativeName>
    <alternativeName>
        <fullName evidence="6">tRNA(Ile)-lysidine synthetase</fullName>
    </alternativeName>
</protein>
<evidence type="ECO:0000259" key="7">
    <source>
        <dbReference type="Pfam" id="PF01171"/>
    </source>
</evidence>
<evidence type="ECO:0000256" key="1">
    <source>
        <dbReference type="ARBA" id="ARBA00022598"/>
    </source>
</evidence>
<gene>
    <name evidence="6" type="primary">tilS</name>
    <name evidence="8" type="ordered locus">Nitsa_2057</name>
</gene>
<dbReference type="RefSeq" id="WP_013554983.1">
    <property type="nucleotide sequence ID" value="NC_014935.1"/>
</dbReference>
<dbReference type="GO" id="GO:0032267">
    <property type="term" value="F:tRNA(Ile)-lysidine synthase activity"/>
    <property type="evidence" value="ECO:0007669"/>
    <property type="project" value="UniProtKB-EC"/>
</dbReference>
<proteinExistence type="inferred from homology"/>
<dbReference type="CDD" id="cd01992">
    <property type="entry name" value="TilS_N"/>
    <property type="match status" value="1"/>
</dbReference>
<dbReference type="EC" id="6.3.4.19" evidence="6"/>
<evidence type="ECO:0000256" key="4">
    <source>
        <dbReference type="ARBA" id="ARBA00022840"/>
    </source>
</evidence>
<evidence type="ECO:0000256" key="5">
    <source>
        <dbReference type="ARBA" id="ARBA00048539"/>
    </source>
</evidence>
<dbReference type="AlphaFoldDB" id="E6X385"/>
<dbReference type="HAMAP" id="MF_01161">
    <property type="entry name" value="tRNA_Ile_lys_synt"/>
    <property type="match status" value="1"/>
</dbReference>
<keyword evidence="2 6" id="KW-0819">tRNA processing</keyword>
<dbReference type="GO" id="GO:0006400">
    <property type="term" value="P:tRNA modification"/>
    <property type="evidence" value="ECO:0007669"/>
    <property type="project" value="UniProtKB-UniRule"/>
</dbReference>
<dbReference type="Gene3D" id="3.40.50.620">
    <property type="entry name" value="HUPs"/>
    <property type="match status" value="1"/>
</dbReference>
<dbReference type="SUPFAM" id="SSF52402">
    <property type="entry name" value="Adenine nucleotide alpha hydrolases-like"/>
    <property type="match status" value="1"/>
</dbReference>
<evidence type="ECO:0000313" key="8">
    <source>
        <dbReference type="EMBL" id="ADV47298.1"/>
    </source>
</evidence>
<dbReference type="Pfam" id="PF01171">
    <property type="entry name" value="ATP_bind_3"/>
    <property type="match status" value="1"/>
</dbReference>
<dbReference type="PANTHER" id="PTHR43033:SF1">
    <property type="entry name" value="TRNA(ILE)-LYSIDINE SYNTHASE-RELATED"/>
    <property type="match status" value="1"/>
</dbReference>
<dbReference type="InterPro" id="IPR012094">
    <property type="entry name" value="tRNA_Ile_lys_synt"/>
</dbReference>
<feature type="domain" description="tRNA(Ile)-lysidine/2-thiocytidine synthase N-terminal" evidence="7">
    <location>
        <begin position="23"/>
        <end position="199"/>
    </location>
</feature>
<dbReference type="GO" id="GO:0005524">
    <property type="term" value="F:ATP binding"/>
    <property type="evidence" value="ECO:0007669"/>
    <property type="project" value="UniProtKB-KW"/>
</dbReference>
<dbReference type="Proteomes" id="UP000008633">
    <property type="component" value="Chromosome"/>
</dbReference>
<keyword evidence="3" id="KW-0547">Nucleotide-binding</keyword>
<dbReference type="OrthoDB" id="5289653at2"/>